<dbReference type="PANTHER" id="PTHR21363">
    <property type="entry name" value="PREPHENATE DEHYDROGENASE"/>
    <property type="match status" value="1"/>
</dbReference>
<evidence type="ECO:0000256" key="2">
    <source>
        <dbReference type="ARBA" id="ARBA00023002"/>
    </source>
</evidence>
<dbReference type="SUPFAM" id="SSF48179">
    <property type="entry name" value="6-phosphogluconate dehydrogenase C-terminal domain-like"/>
    <property type="match status" value="1"/>
</dbReference>
<dbReference type="SUPFAM" id="SSF51735">
    <property type="entry name" value="NAD(P)-binding Rossmann-fold domains"/>
    <property type="match status" value="1"/>
</dbReference>
<organism evidence="5 6">
    <name type="scientific">Jutongia huaianensis</name>
    <dbReference type="NCBI Taxonomy" id="2763668"/>
    <lineage>
        <taxon>Bacteria</taxon>
        <taxon>Bacillati</taxon>
        <taxon>Bacillota</taxon>
        <taxon>Clostridia</taxon>
        <taxon>Lachnospirales</taxon>
        <taxon>Lachnospiraceae</taxon>
        <taxon>Jutongia</taxon>
    </lineage>
</organism>
<comment type="pathway">
    <text evidence="3">Amino-acid biosynthesis.</text>
</comment>
<dbReference type="RefSeq" id="WP_022465389.1">
    <property type="nucleotide sequence ID" value="NZ_JACRSX010000008.1"/>
</dbReference>
<dbReference type="Gene3D" id="3.40.50.720">
    <property type="entry name" value="NAD(P)-binding Rossmann-like Domain"/>
    <property type="match status" value="1"/>
</dbReference>
<keyword evidence="2" id="KW-0560">Oxidoreductase</keyword>
<comment type="caution">
    <text evidence="5">The sequence shown here is derived from an EMBL/GenBank/DDBJ whole genome shotgun (WGS) entry which is preliminary data.</text>
</comment>
<dbReference type="EMBL" id="JACRSX010000008">
    <property type="protein sequence ID" value="MBC8562509.1"/>
    <property type="molecule type" value="Genomic_DNA"/>
</dbReference>
<feature type="domain" description="Prephenate/arogenate dehydrogenase" evidence="4">
    <location>
        <begin position="8"/>
        <end position="298"/>
    </location>
</feature>
<protein>
    <submittedName>
        <fullName evidence="5">Prephenate dehydrogenase/arogenate dehydrogenase family protein</fullName>
    </submittedName>
</protein>
<evidence type="ECO:0000259" key="4">
    <source>
        <dbReference type="PROSITE" id="PS51176"/>
    </source>
</evidence>
<accession>A0ABR7N1X4</accession>
<comment type="similarity">
    <text evidence="1">Belongs to the prephenate/arogenate dehydrogenase family.</text>
</comment>
<dbReference type="PANTHER" id="PTHR21363:SF0">
    <property type="entry name" value="PREPHENATE DEHYDROGENASE [NADP(+)]"/>
    <property type="match status" value="1"/>
</dbReference>
<evidence type="ECO:0000313" key="5">
    <source>
        <dbReference type="EMBL" id="MBC8562509.1"/>
    </source>
</evidence>
<dbReference type="InterPro" id="IPR036291">
    <property type="entry name" value="NAD(P)-bd_dom_sf"/>
</dbReference>
<dbReference type="InterPro" id="IPR050812">
    <property type="entry name" value="Preph/Arog_dehydrog"/>
</dbReference>
<gene>
    <name evidence="5" type="ORF">H8704_07695</name>
</gene>
<sequence>MDLLDSKKHFGFIGLGLIGGSVARCIRQELPKARISAYNYYETKKHPRLEMALSDGVLTDITTDITAVRDWDVIFLCTPVRTNVAYLKKLKPYLQKDCILTDVGSVKGEIYDAVHREGLDHCFIGGHPMAGTEHIGYEYSFASLLKDCYYILTPTDQVPEESIRWMQEFVQNVTRSRCVTIDVTEHDEATAGISHAPHIISAALVNAVRARDDKGMYQLLAAGGFRDITRISSSSPEMWTSICLANKDAILDFLHEYRGLLDTMEHAVEEGNETEINHFFATAKEYRDKLFPSELSTEK</sequence>
<reference evidence="5 6" key="1">
    <citation type="submission" date="2020-08" db="EMBL/GenBank/DDBJ databases">
        <title>Genome public.</title>
        <authorList>
            <person name="Liu C."/>
            <person name="Sun Q."/>
        </authorList>
    </citation>
    <scope>NUCLEOTIDE SEQUENCE [LARGE SCALE GENOMIC DNA]</scope>
    <source>
        <strain evidence="5 6">NSJ-37</strain>
    </source>
</reference>
<name>A0ABR7N1X4_9FIRM</name>
<dbReference type="InterPro" id="IPR046826">
    <property type="entry name" value="PDH_N"/>
</dbReference>
<dbReference type="Proteomes" id="UP000606193">
    <property type="component" value="Unassembled WGS sequence"/>
</dbReference>
<dbReference type="InterPro" id="IPR046825">
    <property type="entry name" value="PDH_C"/>
</dbReference>
<proteinExistence type="inferred from homology"/>
<dbReference type="Gene3D" id="1.10.3660.10">
    <property type="entry name" value="6-phosphogluconate dehydrogenase C-terminal like domain"/>
    <property type="match status" value="1"/>
</dbReference>
<dbReference type="InterPro" id="IPR008927">
    <property type="entry name" value="6-PGluconate_DH-like_C_sf"/>
</dbReference>
<dbReference type="Pfam" id="PF02153">
    <property type="entry name" value="PDH_N"/>
    <property type="match status" value="1"/>
</dbReference>
<dbReference type="InterPro" id="IPR003099">
    <property type="entry name" value="Prephen_DH"/>
</dbReference>
<evidence type="ECO:0000256" key="1">
    <source>
        <dbReference type="ARBA" id="ARBA00007964"/>
    </source>
</evidence>
<keyword evidence="6" id="KW-1185">Reference proteome</keyword>
<evidence type="ECO:0000313" key="6">
    <source>
        <dbReference type="Proteomes" id="UP000606193"/>
    </source>
</evidence>
<dbReference type="Pfam" id="PF20463">
    <property type="entry name" value="PDH_C"/>
    <property type="match status" value="1"/>
</dbReference>
<evidence type="ECO:0000256" key="3">
    <source>
        <dbReference type="ARBA" id="ARBA00029440"/>
    </source>
</evidence>
<dbReference type="PROSITE" id="PS51176">
    <property type="entry name" value="PDH_ADH"/>
    <property type="match status" value="1"/>
</dbReference>